<sequence length="109" mass="12973">MHPRSRMNYKESNSALLSGWTRKVSNPGIRIRWITVTIRHQAEANENFLWRKKMSFYLLCGYFFKYNIHHILRHTQICKNNTEQELVQTSDKRKILRDTPKLPGIGSLN</sequence>
<name>A0ABN8Y2B0_RANTA</name>
<dbReference type="EMBL" id="OX459948">
    <property type="protein sequence ID" value="CAI9155439.1"/>
    <property type="molecule type" value="Genomic_DNA"/>
</dbReference>
<evidence type="ECO:0000313" key="1">
    <source>
        <dbReference type="EMBL" id="CAI9155439.1"/>
    </source>
</evidence>
<protein>
    <submittedName>
        <fullName evidence="1">Uncharacterized protein</fullName>
    </submittedName>
</protein>
<keyword evidence="2" id="KW-1185">Reference proteome</keyword>
<gene>
    <name evidence="1" type="ORF">MRATA1EN1_LOCUS4401</name>
</gene>
<evidence type="ECO:0000313" key="2">
    <source>
        <dbReference type="Proteomes" id="UP001176941"/>
    </source>
</evidence>
<accession>A0ABN8Y2B0</accession>
<dbReference type="Proteomes" id="UP001176941">
    <property type="component" value="Chromosome 12"/>
</dbReference>
<proteinExistence type="predicted"/>
<reference evidence="1" key="1">
    <citation type="submission" date="2023-04" db="EMBL/GenBank/DDBJ databases">
        <authorList>
            <consortium name="ELIXIR-Norway"/>
        </authorList>
    </citation>
    <scope>NUCLEOTIDE SEQUENCE [LARGE SCALE GENOMIC DNA]</scope>
</reference>
<organism evidence="1 2">
    <name type="scientific">Rangifer tarandus platyrhynchus</name>
    <name type="common">Svalbard reindeer</name>
    <dbReference type="NCBI Taxonomy" id="3082113"/>
    <lineage>
        <taxon>Eukaryota</taxon>
        <taxon>Metazoa</taxon>
        <taxon>Chordata</taxon>
        <taxon>Craniata</taxon>
        <taxon>Vertebrata</taxon>
        <taxon>Euteleostomi</taxon>
        <taxon>Mammalia</taxon>
        <taxon>Eutheria</taxon>
        <taxon>Laurasiatheria</taxon>
        <taxon>Artiodactyla</taxon>
        <taxon>Ruminantia</taxon>
        <taxon>Pecora</taxon>
        <taxon>Cervidae</taxon>
        <taxon>Odocoileinae</taxon>
        <taxon>Rangifer</taxon>
    </lineage>
</organism>